<feature type="transmembrane region" description="Helical" evidence="3">
    <location>
        <begin position="20"/>
        <end position="39"/>
    </location>
</feature>
<evidence type="ECO:0000313" key="7">
    <source>
        <dbReference type="Proteomes" id="UP000583387"/>
    </source>
</evidence>
<dbReference type="Gene3D" id="1.10.1130.10">
    <property type="entry name" value="Flavocytochrome C3, Chain A"/>
    <property type="match status" value="2"/>
</dbReference>
<evidence type="ECO:0000256" key="2">
    <source>
        <dbReference type="SAM" id="MobiDB-lite"/>
    </source>
</evidence>
<keyword evidence="3" id="KW-1133">Transmembrane helix</keyword>
<dbReference type="InterPro" id="IPR010177">
    <property type="entry name" value="Paired_CXXCH_1"/>
</dbReference>
<feature type="region of interest" description="Disordered" evidence="2">
    <location>
        <begin position="380"/>
        <end position="402"/>
    </location>
</feature>
<gene>
    <name evidence="6" type="primary">bepA_4</name>
    <name evidence="6" type="ORF">PSEWESI4_04894</name>
</gene>
<feature type="domain" description="Cytochrome c-552/4" evidence="5">
    <location>
        <begin position="77"/>
        <end position="103"/>
    </location>
</feature>
<organism evidence="6 7">
    <name type="scientific">Zestomonas carbonaria</name>
    <dbReference type="NCBI Taxonomy" id="2762745"/>
    <lineage>
        <taxon>Bacteria</taxon>
        <taxon>Pseudomonadati</taxon>
        <taxon>Pseudomonadota</taxon>
        <taxon>Gammaproteobacteria</taxon>
        <taxon>Pseudomonadales</taxon>
        <taxon>Pseudomonadaceae</taxon>
        <taxon>Zestomonas</taxon>
    </lineage>
</organism>
<dbReference type="InterPro" id="IPR011990">
    <property type="entry name" value="TPR-like_helical_dom_sf"/>
</dbReference>
<dbReference type="SUPFAM" id="SSF48695">
    <property type="entry name" value="Multiheme cytochromes"/>
    <property type="match status" value="1"/>
</dbReference>
<dbReference type="Pfam" id="PF13435">
    <property type="entry name" value="Cytochrome_C554"/>
    <property type="match status" value="2"/>
</dbReference>
<dbReference type="EC" id="3.4.-.-" evidence="6"/>
<dbReference type="Gene3D" id="1.25.40.10">
    <property type="entry name" value="Tetratricopeptide repeat domain"/>
    <property type="match status" value="2"/>
</dbReference>
<evidence type="ECO:0000259" key="5">
    <source>
        <dbReference type="Pfam" id="PF13435"/>
    </source>
</evidence>
<evidence type="ECO:0000313" key="6">
    <source>
        <dbReference type="EMBL" id="CAD5110571.1"/>
    </source>
</evidence>
<dbReference type="AlphaFoldDB" id="A0A7U7IBX8"/>
<evidence type="ECO:0000256" key="1">
    <source>
        <dbReference type="ARBA" id="ARBA00022729"/>
    </source>
</evidence>
<name>A0A7U7IBX8_9GAMM</name>
<dbReference type="Pfam" id="PF09699">
    <property type="entry name" value="Paired_CXXCH_1"/>
    <property type="match status" value="1"/>
</dbReference>
<dbReference type="SUPFAM" id="SSF48371">
    <property type="entry name" value="ARM repeat"/>
    <property type="match status" value="1"/>
</dbReference>
<feature type="region of interest" description="Disordered" evidence="2">
    <location>
        <begin position="50"/>
        <end position="70"/>
    </location>
</feature>
<reference evidence="6 7" key="1">
    <citation type="submission" date="2020-08" db="EMBL/GenBank/DDBJ databases">
        <authorList>
            <person name="Criscuolo A."/>
        </authorList>
    </citation>
    <scope>NUCLEOTIDE SEQUENCE [LARGE SCALE GENOMIC DNA]</scope>
    <source>
        <strain evidence="6">CIP111764</strain>
    </source>
</reference>
<keyword evidence="3" id="KW-0812">Transmembrane</keyword>
<dbReference type="InterPro" id="IPR023155">
    <property type="entry name" value="Cyt_c-552/4"/>
</dbReference>
<dbReference type="InterPro" id="IPR011989">
    <property type="entry name" value="ARM-like"/>
</dbReference>
<feature type="domain" description="Cytochrome c-552/4" evidence="5">
    <location>
        <begin position="202"/>
        <end position="245"/>
    </location>
</feature>
<proteinExistence type="predicted"/>
<dbReference type="RefSeq" id="WP_187673881.1">
    <property type="nucleotide sequence ID" value="NZ_CAJFCI010000099.1"/>
</dbReference>
<dbReference type="InterPro" id="IPR051829">
    <property type="entry name" value="Multiheme_Cytochr_ET"/>
</dbReference>
<dbReference type="PANTHER" id="PTHR35038">
    <property type="entry name" value="DISSIMILATORY SULFITE REDUCTASE SIRA"/>
    <property type="match status" value="1"/>
</dbReference>
<dbReference type="GO" id="GO:0008233">
    <property type="term" value="F:peptidase activity"/>
    <property type="evidence" value="ECO:0007669"/>
    <property type="project" value="UniProtKB-KW"/>
</dbReference>
<dbReference type="InterPro" id="IPR036280">
    <property type="entry name" value="Multihaem_cyt_sf"/>
</dbReference>
<keyword evidence="3" id="KW-0472">Membrane</keyword>
<keyword evidence="6" id="KW-0645">Protease</keyword>
<dbReference type="GO" id="GO:0006508">
    <property type="term" value="P:proteolysis"/>
    <property type="evidence" value="ECO:0007669"/>
    <property type="project" value="UniProtKB-KW"/>
</dbReference>
<sequence>MPEKTKKKAKDGAPRSFGILYPLAAGLLLLVTLVIWFILQRSEPTIPPIRPAAPAVEQPQRPARPAESTASLVDEGQCQGCHTQQFEDWQGSHHHLAMQEARDDTVLGDFNEQSFKEGSETTRFFRKDDGFWVNTPGPDGKPADFRVAYTFGVAPLQQYLLELPGGRLQALSVAWDVEKQRWFHLYPGQNVDFKDEMHWSKPQQNANFMCIECHTTGFKRNFDAASGTYASHWQSLGVGCQACHGPASGHLQWAAKPDGDAKRGFDFSLNQADNLVQAENCGRCHARRSPLGDGFAAHKRLMDDYLPSPLTQALYELDGKIKDEVFEWGSFTQSKMFAKGVRCSDCHNPHSGELKAPGNGVCLQCHTPAGQIARPGIDGQGLQAKHYDSPEHHRHQPGQPGSQCIDCHMPGKFYMGNDFRHDHGFTLPNPARALELGTPDACLGCHQDSASDKIVEQFQAWYGAGEEGAHPRYDESLWLIRGGQPGASRALFLQLEAQDLPAIRRATLLAELPVYPSERALNLAIRDLKHDDPLVRRAAAEAVSALLPPQRRVALLGPLLDDPVRAVRLAAAHALLGLPDEALGQHRASWAQAIDEYEQTQKKLADRAEANLNLAMLYQAQGRSALVEPALRDAVRRDSDFLPAVVTLAQWLDGNFRGQEARQLLEDTLARHPESAFLHHANGLAMVRRGEREAGIRELGEAARLAPDDARFGYVHAIALHDSGDVQGAIGQLEHLLERQPNNREARLALIDYCRETGQIQKVQILQAELERMNPDDPALRQAQ</sequence>
<dbReference type="Proteomes" id="UP000583387">
    <property type="component" value="Unassembled WGS sequence"/>
</dbReference>
<keyword evidence="6" id="KW-0378">Hydrolase</keyword>
<dbReference type="EMBL" id="CAJFCI010000099">
    <property type="protein sequence ID" value="CAD5110571.1"/>
    <property type="molecule type" value="Genomic_DNA"/>
</dbReference>
<evidence type="ECO:0000259" key="4">
    <source>
        <dbReference type="Pfam" id="PF09699"/>
    </source>
</evidence>
<comment type="caution">
    <text evidence="6">The sequence shown here is derived from an EMBL/GenBank/DDBJ whole genome shotgun (WGS) entry which is preliminary data.</text>
</comment>
<feature type="domain" description="Doubled CXXCH motif" evidence="4">
    <location>
        <begin position="337"/>
        <end position="369"/>
    </location>
</feature>
<keyword evidence="1" id="KW-0732">Signal</keyword>
<protein>
    <submittedName>
        <fullName evidence="6">Beta-barrel assembly-enhancing protease</fullName>
        <ecNumber evidence="6">3.4.-.-</ecNumber>
    </submittedName>
</protein>
<dbReference type="InterPro" id="IPR016024">
    <property type="entry name" value="ARM-type_fold"/>
</dbReference>
<dbReference type="SUPFAM" id="SSF48452">
    <property type="entry name" value="TPR-like"/>
    <property type="match status" value="1"/>
</dbReference>
<keyword evidence="7" id="KW-1185">Reference proteome</keyword>
<dbReference type="Gene3D" id="1.25.10.10">
    <property type="entry name" value="Leucine-rich Repeat Variant"/>
    <property type="match status" value="1"/>
</dbReference>
<accession>A0A7U7IBX8</accession>
<evidence type="ECO:0000256" key="3">
    <source>
        <dbReference type="SAM" id="Phobius"/>
    </source>
</evidence>
<dbReference type="PANTHER" id="PTHR35038:SF8">
    <property type="entry name" value="C-TYPE POLYHEME CYTOCHROME OMCC"/>
    <property type="match status" value="1"/>
</dbReference>